<evidence type="ECO:0000259" key="3">
    <source>
        <dbReference type="PROSITE" id="PS50835"/>
    </source>
</evidence>
<feature type="region of interest" description="Disordered" evidence="1">
    <location>
        <begin position="326"/>
        <end position="349"/>
    </location>
</feature>
<dbReference type="InterPro" id="IPR036179">
    <property type="entry name" value="Ig-like_dom_sf"/>
</dbReference>
<dbReference type="Proteomes" id="UP001558613">
    <property type="component" value="Unassembled WGS sequence"/>
</dbReference>
<dbReference type="InterPro" id="IPR042836">
    <property type="entry name" value="SIG15"/>
</dbReference>
<protein>
    <recommendedName>
        <fullName evidence="3">Ig-like domain-containing protein</fullName>
    </recommendedName>
</protein>
<dbReference type="Pfam" id="PF07679">
    <property type="entry name" value="I-set"/>
    <property type="match status" value="1"/>
</dbReference>
<feature type="domain" description="Ig-like" evidence="3">
    <location>
        <begin position="41"/>
        <end position="142"/>
    </location>
</feature>
<feature type="transmembrane region" description="Helical" evidence="2">
    <location>
        <begin position="241"/>
        <end position="264"/>
    </location>
</feature>
<comment type="caution">
    <text evidence="4">The sequence shown here is derived from an EMBL/GenBank/DDBJ whole genome shotgun (WGS) entry which is preliminary data.</text>
</comment>
<keyword evidence="2" id="KW-0812">Transmembrane</keyword>
<organism evidence="4 5">
    <name type="scientific">Cirrhinus molitorella</name>
    <name type="common">mud carp</name>
    <dbReference type="NCBI Taxonomy" id="172907"/>
    <lineage>
        <taxon>Eukaryota</taxon>
        <taxon>Metazoa</taxon>
        <taxon>Chordata</taxon>
        <taxon>Craniata</taxon>
        <taxon>Vertebrata</taxon>
        <taxon>Euteleostomi</taxon>
        <taxon>Actinopterygii</taxon>
        <taxon>Neopterygii</taxon>
        <taxon>Teleostei</taxon>
        <taxon>Ostariophysi</taxon>
        <taxon>Cypriniformes</taxon>
        <taxon>Cyprinidae</taxon>
        <taxon>Labeoninae</taxon>
        <taxon>Labeonini</taxon>
        <taxon>Cirrhinus</taxon>
    </lineage>
</organism>
<dbReference type="PANTHER" id="PTHR46942:SF1">
    <property type="entry name" value="SIALIC ACID-BINDING IG-LIKE LECTIN 15"/>
    <property type="match status" value="1"/>
</dbReference>
<evidence type="ECO:0000313" key="4">
    <source>
        <dbReference type="EMBL" id="KAL1259869.1"/>
    </source>
</evidence>
<evidence type="ECO:0000256" key="1">
    <source>
        <dbReference type="SAM" id="MobiDB-lite"/>
    </source>
</evidence>
<keyword evidence="2" id="KW-0472">Membrane</keyword>
<dbReference type="Gene3D" id="2.60.40.10">
    <property type="entry name" value="Immunoglobulins"/>
    <property type="match status" value="2"/>
</dbReference>
<dbReference type="InterPro" id="IPR003599">
    <property type="entry name" value="Ig_sub"/>
</dbReference>
<keyword evidence="2" id="KW-1133">Transmembrane helix</keyword>
<name>A0ABR3M769_9TELE</name>
<dbReference type="SMART" id="SM00409">
    <property type="entry name" value="IG"/>
    <property type="match status" value="1"/>
</dbReference>
<dbReference type="PANTHER" id="PTHR46942">
    <property type="entry name" value="SIALIC ACID-BINDING IG-LIKE LECTIN 15"/>
    <property type="match status" value="1"/>
</dbReference>
<dbReference type="Pfam" id="PF07686">
    <property type="entry name" value="V-set"/>
    <property type="match status" value="1"/>
</dbReference>
<keyword evidence="5" id="KW-1185">Reference proteome</keyword>
<gene>
    <name evidence="4" type="ORF">QQF64_010446</name>
</gene>
<dbReference type="EMBL" id="JAYMGO010000016">
    <property type="protein sequence ID" value="KAL1259869.1"/>
    <property type="molecule type" value="Genomic_DNA"/>
</dbReference>
<evidence type="ECO:0000313" key="5">
    <source>
        <dbReference type="Proteomes" id="UP001558613"/>
    </source>
</evidence>
<accession>A0ABR3M769</accession>
<evidence type="ECO:0000256" key="2">
    <source>
        <dbReference type="SAM" id="Phobius"/>
    </source>
</evidence>
<proteinExistence type="predicted"/>
<dbReference type="PROSITE" id="PS50835">
    <property type="entry name" value="IG_LIKE"/>
    <property type="match status" value="2"/>
</dbReference>
<dbReference type="InterPro" id="IPR013106">
    <property type="entry name" value="Ig_V-set"/>
</dbReference>
<dbReference type="InterPro" id="IPR007110">
    <property type="entry name" value="Ig-like_dom"/>
</dbReference>
<sequence length="349" mass="39273">MFSLRMQEFVFGLLSFISILKGLTCLQWTMKVHDQVNGTLGQNVILPCVFTHPKQNSYTGKITVKWIQGKKHEPIFQCSFYNKTQENNCISPRPSEQSSLQGNPRKGDISLKINNLQFTNDLQYTCRVELDYNTFEKHTTLNINAPAQILSLSLELEFQGTLKTMHRVKCIAHGKPVPQIQWTSSSGPLESIPNKTEYSDYIVISSFPLASDQDMYTCQAVNTLGQDQKTFPPNSPNCSGLLVTAAILGWLLSLGLVAFILVVIMRKGRSAQRPVLRNIGVQRVKSSIYQTNETVYANISTFPVDHETRQGDVYSTGALREERKVEMIPSAPKNPSTGPRRTLVKSERR</sequence>
<reference evidence="4 5" key="1">
    <citation type="submission" date="2023-09" db="EMBL/GenBank/DDBJ databases">
        <authorList>
            <person name="Wang M."/>
        </authorList>
    </citation>
    <scope>NUCLEOTIDE SEQUENCE [LARGE SCALE GENOMIC DNA]</scope>
    <source>
        <strain evidence="4">GT-2023</strain>
        <tissue evidence="4">Liver</tissue>
    </source>
</reference>
<dbReference type="InterPro" id="IPR013783">
    <property type="entry name" value="Ig-like_fold"/>
</dbReference>
<feature type="domain" description="Ig-like" evidence="3">
    <location>
        <begin position="146"/>
        <end position="232"/>
    </location>
</feature>
<dbReference type="SUPFAM" id="SSF48726">
    <property type="entry name" value="Immunoglobulin"/>
    <property type="match status" value="2"/>
</dbReference>
<dbReference type="InterPro" id="IPR013098">
    <property type="entry name" value="Ig_I-set"/>
</dbReference>